<evidence type="ECO:0000256" key="1">
    <source>
        <dbReference type="SAM" id="MobiDB-lite"/>
    </source>
</evidence>
<proteinExistence type="predicted"/>
<comment type="caution">
    <text evidence="2">The sequence shown here is derived from an EMBL/GenBank/DDBJ whole genome shotgun (WGS) entry which is preliminary data.</text>
</comment>
<organism evidence="2 3">
    <name type="scientific">Polyangium sorediatum</name>
    <dbReference type="NCBI Taxonomy" id="889274"/>
    <lineage>
        <taxon>Bacteria</taxon>
        <taxon>Pseudomonadati</taxon>
        <taxon>Myxococcota</taxon>
        <taxon>Polyangia</taxon>
        <taxon>Polyangiales</taxon>
        <taxon>Polyangiaceae</taxon>
        <taxon>Polyangium</taxon>
    </lineage>
</organism>
<reference evidence="2 3" key="1">
    <citation type="submission" date="2023-04" db="EMBL/GenBank/DDBJ databases">
        <title>The genome sequence of Polyangium sorediatum DSM14670.</title>
        <authorList>
            <person name="Zhang X."/>
        </authorList>
    </citation>
    <scope>NUCLEOTIDE SEQUENCE [LARGE SCALE GENOMIC DNA]</scope>
    <source>
        <strain evidence="2 3">DSM 14670</strain>
    </source>
</reference>
<evidence type="ECO:0000313" key="2">
    <source>
        <dbReference type="EMBL" id="MDI1428325.1"/>
    </source>
</evidence>
<name>A0ABT6NJ31_9BACT</name>
<protein>
    <submittedName>
        <fullName evidence="2">Uncharacterized protein</fullName>
    </submittedName>
</protein>
<dbReference type="Proteomes" id="UP001160301">
    <property type="component" value="Unassembled WGS sequence"/>
</dbReference>
<feature type="region of interest" description="Disordered" evidence="1">
    <location>
        <begin position="1"/>
        <end position="24"/>
    </location>
</feature>
<accession>A0ABT6NJ31</accession>
<feature type="compositionally biased region" description="Basic and acidic residues" evidence="1">
    <location>
        <begin position="1"/>
        <end position="10"/>
    </location>
</feature>
<dbReference type="RefSeq" id="WP_136966230.1">
    <property type="nucleotide sequence ID" value="NZ_JARZHI010000002.1"/>
</dbReference>
<evidence type="ECO:0000313" key="3">
    <source>
        <dbReference type="Proteomes" id="UP001160301"/>
    </source>
</evidence>
<gene>
    <name evidence="2" type="ORF">QHF89_02440</name>
</gene>
<dbReference type="EMBL" id="JARZHI010000002">
    <property type="protein sequence ID" value="MDI1428325.1"/>
    <property type="molecule type" value="Genomic_DNA"/>
</dbReference>
<keyword evidence="3" id="KW-1185">Reference proteome</keyword>
<sequence>MLDVRERPEPNETGNQDDCASQGWKRSSRVVGRAGMAPAWASTPVAAADPTRPSLPAARAQMGMVRPRRSLWERFKAGAGRFVDAMESAFFGTVRLSPQLPPLPPIRSNSATRLSVGVVPEQEQGEHMLLSLLLAPPVYQRAAIDVAYRALQMRREGAEAHADFLVQFVLSRMVPDGQGRISTERLRDRLCRLSYAREIAPALVRLEQEGIVALVMSHRDEDPMREMLREDITGVELRVRV</sequence>